<dbReference type="InterPro" id="IPR028973">
    <property type="entry name" value="PhnB-like"/>
</dbReference>
<dbReference type="SUPFAM" id="SSF54593">
    <property type="entry name" value="Glyoxalase/Bleomycin resistance protein/Dihydroxybiphenyl dioxygenase"/>
    <property type="match status" value="1"/>
</dbReference>
<dbReference type="KEGG" id="dpf:ON006_08685"/>
<dbReference type="Proteomes" id="UP001164653">
    <property type="component" value="Chromosome"/>
</dbReference>
<organism evidence="2 3">
    <name type="scientific">Dyadobacter pollutisoli</name>
    <dbReference type="NCBI Taxonomy" id="2910158"/>
    <lineage>
        <taxon>Bacteria</taxon>
        <taxon>Pseudomonadati</taxon>
        <taxon>Bacteroidota</taxon>
        <taxon>Cytophagia</taxon>
        <taxon>Cytophagales</taxon>
        <taxon>Spirosomataceae</taxon>
        <taxon>Dyadobacter</taxon>
    </lineage>
</organism>
<dbReference type="AlphaFoldDB" id="A0A9E8SN81"/>
<evidence type="ECO:0000313" key="2">
    <source>
        <dbReference type="EMBL" id="WAC14024.1"/>
    </source>
</evidence>
<reference evidence="2" key="1">
    <citation type="submission" date="2022-11" db="EMBL/GenBank/DDBJ databases">
        <title>Dyadobacter pollutisoli sp. nov., isolated from plastic dumped soil.</title>
        <authorList>
            <person name="Kim J.M."/>
            <person name="Kim K.R."/>
            <person name="Lee J.K."/>
            <person name="Hao L."/>
            <person name="Jeon C.O."/>
        </authorList>
    </citation>
    <scope>NUCLEOTIDE SEQUENCE</scope>
    <source>
        <strain evidence="2">U1</strain>
    </source>
</reference>
<dbReference type="InterPro" id="IPR029068">
    <property type="entry name" value="Glyas_Bleomycin-R_OHBP_Dase"/>
</dbReference>
<accession>A0A9E8SN81</accession>
<sequence length="138" mass="15797">MRNLTPYLHFAGNAEEAMLYYKSILGGEFSIFSRYGEIPGGDKIPAHEQHKLIHVSLKVSDVITIMATDTLDVMDQKVEAGNNFHIVIHTESVEETNRLFEKLSDDGDVEMPLNKTFWGSYFGMCRDKFGIQWMIEFT</sequence>
<name>A0A9E8SN81_9BACT</name>
<dbReference type="Gene3D" id="3.10.180.10">
    <property type="entry name" value="2,3-Dihydroxybiphenyl 1,2-Dioxygenase, domain 1"/>
    <property type="match status" value="1"/>
</dbReference>
<dbReference type="RefSeq" id="WP_244818869.1">
    <property type="nucleotide sequence ID" value="NZ_CP112998.1"/>
</dbReference>
<dbReference type="Pfam" id="PF06983">
    <property type="entry name" value="3-dmu-9_3-mt"/>
    <property type="match status" value="1"/>
</dbReference>
<protein>
    <submittedName>
        <fullName evidence="2">VOC family protein</fullName>
    </submittedName>
</protein>
<proteinExistence type="predicted"/>
<dbReference type="PANTHER" id="PTHR33990">
    <property type="entry name" value="PROTEIN YJDN-RELATED"/>
    <property type="match status" value="1"/>
</dbReference>
<feature type="domain" description="PhnB-like" evidence="1">
    <location>
        <begin position="3"/>
        <end position="135"/>
    </location>
</feature>
<keyword evidence="3" id="KW-1185">Reference proteome</keyword>
<evidence type="ECO:0000259" key="1">
    <source>
        <dbReference type="Pfam" id="PF06983"/>
    </source>
</evidence>
<dbReference type="PANTHER" id="PTHR33990:SF1">
    <property type="entry name" value="PROTEIN YJDN"/>
    <property type="match status" value="1"/>
</dbReference>
<dbReference type="CDD" id="cd06588">
    <property type="entry name" value="PhnB_like"/>
    <property type="match status" value="1"/>
</dbReference>
<evidence type="ECO:0000313" key="3">
    <source>
        <dbReference type="Proteomes" id="UP001164653"/>
    </source>
</evidence>
<dbReference type="EMBL" id="CP112998">
    <property type="protein sequence ID" value="WAC14024.1"/>
    <property type="molecule type" value="Genomic_DNA"/>
</dbReference>
<gene>
    <name evidence="2" type="ORF">ON006_08685</name>
</gene>